<proteinExistence type="inferred from homology"/>
<dbReference type="EMBL" id="JBHTAI010000004">
    <property type="protein sequence ID" value="MFC7148436.1"/>
    <property type="molecule type" value="Genomic_DNA"/>
</dbReference>
<keyword evidence="2 7" id="KW-0813">Transport</keyword>
<feature type="transmembrane region" description="Helical" evidence="7">
    <location>
        <begin position="106"/>
        <end position="127"/>
    </location>
</feature>
<dbReference type="InterPro" id="IPR000515">
    <property type="entry name" value="MetI-like"/>
</dbReference>
<dbReference type="Proteomes" id="UP001596378">
    <property type="component" value="Unassembled WGS sequence"/>
</dbReference>
<dbReference type="InterPro" id="IPR035906">
    <property type="entry name" value="MetI-like_sf"/>
</dbReference>
<evidence type="ECO:0000256" key="5">
    <source>
        <dbReference type="ARBA" id="ARBA00022989"/>
    </source>
</evidence>
<keyword evidence="3" id="KW-1003">Cell membrane</keyword>
<dbReference type="RefSeq" id="WP_378050019.1">
    <property type="nucleotide sequence ID" value="NZ_JBHMDN010000023.1"/>
</dbReference>
<dbReference type="PANTHER" id="PTHR43744:SF12">
    <property type="entry name" value="ABC TRANSPORTER PERMEASE PROTEIN MG189-RELATED"/>
    <property type="match status" value="1"/>
</dbReference>
<evidence type="ECO:0000313" key="10">
    <source>
        <dbReference type="Proteomes" id="UP001596378"/>
    </source>
</evidence>
<comment type="caution">
    <text evidence="9">The sequence shown here is derived from an EMBL/GenBank/DDBJ whole genome shotgun (WGS) entry which is preliminary data.</text>
</comment>
<evidence type="ECO:0000256" key="6">
    <source>
        <dbReference type="ARBA" id="ARBA00023136"/>
    </source>
</evidence>
<organism evidence="9 10">
    <name type="scientific">Cohnella cellulosilytica</name>
    <dbReference type="NCBI Taxonomy" id="986710"/>
    <lineage>
        <taxon>Bacteria</taxon>
        <taxon>Bacillati</taxon>
        <taxon>Bacillota</taxon>
        <taxon>Bacilli</taxon>
        <taxon>Bacillales</taxon>
        <taxon>Paenibacillaceae</taxon>
        <taxon>Cohnella</taxon>
    </lineage>
</organism>
<name>A0ABW2F6F3_9BACL</name>
<accession>A0ABW2F6F3</accession>
<feature type="transmembrane region" description="Helical" evidence="7">
    <location>
        <begin position="182"/>
        <end position="207"/>
    </location>
</feature>
<evidence type="ECO:0000256" key="2">
    <source>
        <dbReference type="ARBA" id="ARBA00022448"/>
    </source>
</evidence>
<evidence type="ECO:0000313" key="9">
    <source>
        <dbReference type="EMBL" id="MFC7148436.1"/>
    </source>
</evidence>
<evidence type="ECO:0000256" key="1">
    <source>
        <dbReference type="ARBA" id="ARBA00004651"/>
    </source>
</evidence>
<dbReference type="Pfam" id="PF00528">
    <property type="entry name" value="BPD_transp_1"/>
    <property type="match status" value="1"/>
</dbReference>
<feature type="transmembrane region" description="Helical" evidence="7">
    <location>
        <begin position="75"/>
        <end position="94"/>
    </location>
</feature>
<dbReference type="PANTHER" id="PTHR43744">
    <property type="entry name" value="ABC TRANSPORTER PERMEASE PROTEIN MG189-RELATED-RELATED"/>
    <property type="match status" value="1"/>
</dbReference>
<keyword evidence="4 7" id="KW-0812">Transmembrane</keyword>
<comment type="similarity">
    <text evidence="7">Belongs to the binding-protein-dependent transport system permease family.</text>
</comment>
<dbReference type="CDD" id="cd06261">
    <property type="entry name" value="TM_PBP2"/>
    <property type="match status" value="1"/>
</dbReference>
<dbReference type="SUPFAM" id="SSF161098">
    <property type="entry name" value="MetI-like"/>
    <property type="match status" value="1"/>
</dbReference>
<feature type="transmembrane region" description="Helical" evidence="7">
    <location>
        <begin position="240"/>
        <end position="261"/>
    </location>
</feature>
<protein>
    <submittedName>
        <fullName evidence="9">Carbohydrate ABC transporter permease</fullName>
    </submittedName>
</protein>
<keyword evidence="6 7" id="KW-0472">Membrane</keyword>
<feature type="transmembrane region" description="Helical" evidence="7">
    <location>
        <begin position="139"/>
        <end position="161"/>
    </location>
</feature>
<feature type="domain" description="ABC transmembrane type-1" evidence="8">
    <location>
        <begin position="71"/>
        <end position="261"/>
    </location>
</feature>
<evidence type="ECO:0000256" key="3">
    <source>
        <dbReference type="ARBA" id="ARBA00022475"/>
    </source>
</evidence>
<evidence type="ECO:0000256" key="7">
    <source>
        <dbReference type="RuleBase" id="RU363032"/>
    </source>
</evidence>
<comment type="subcellular location">
    <subcellularLocation>
        <location evidence="1 7">Cell membrane</location>
        <topology evidence="1 7">Multi-pass membrane protein</topology>
    </subcellularLocation>
</comment>
<dbReference type="PROSITE" id="PS50928">
    <property type="entry name" value="ABC_TM1"/>
    <property type="match status" value="1"/>
</dbReference>
<sequence length="276" mass="31579">MTLDKYSYRYLALEIFMIVLALFIVFPFFFIIINTLKTNSEVLLNPLALPSSVSFDNYAEAFRKMNFWTSFKNTSLITLISVSLMVLMGSMAAYPVSRFGSRWTSLVLVYFLIGFMVPLQTTMVPLFVTIRNIGLNDSIYGVMLIYAANCIFSFFLYTGFMKTVPRELEEAGMIDGCNPWQIFWKIVFPLLKPVTVTIIILETMWVWNDFTFAYLFLHSKDKITLVLEIYKGVGEFSNDWPIMLSTMVIVILPAAIFYLVLQRQIISGLTSGALKG</sequence>
<evidence type="ECO:0000259" key="8">
    <source>
        <dbReference type="PROSITE" id="PS50928"/>
    </source>
</evidence>
<feature type="transmembrane region" description="Helical" evidence="7">
    <location>
        <begin position="12"/>
        <end position="33"/>
    </location>
</feature>
<keyword evidence="10" id="KW-1185">Reference proteome</keyword>
<gene>
    <name evidence="9" type="ORF">ACFQMJ_07865</name>
</gene>
<reference evidence="10" key="1">
    <citation type="journal article" date="2019" name="Int. J. Syst. Evol. Microbiol.">
        <title>The Global Catalogue of Microorganisms (GCM) 10K type strain sequencing project: providing services to taxonomists for standard genome sequencing and annotation.</title>
        <authorList>
            <consortium name="The Broad Institute Genomics Platform"/>
            <consortium name="The Broad Institute Genome Sequencing Center for Infectious Disease"/>
            <person name="Wu L."/>
            <person name="Ma J."/>
        </authorList>
    </citation>
    <scope>NUCLEOTIDE SEQUENCE [LARGE SCALE GENOMIC DNA]</scope>
    <source>
        <strain evidence="10">KCTC 12907</strain>
    </source>
</reference>
<keyword evidence="5 7" id="KW-1133">Transmembrane helix</keyword>
<dbReference type="Gene3D" id="1.10.3720.10">
    <property type="entry name" value="MetI-like"/>
    <property type="match status" value="1"/>
</dbReference>
<evidence type="ECO:0000256" key="4">
    <source>
        <dbReference type="ARBA" id="ARBA00022692"/>
    </source>
</evidence>